<reference evidence="1" key="1">
    <citation type="submission" date="2024-06" db="UniProtKB">
        <authorList>
            <consortium name="RefSeq"/>
        </authorList>
    </citation>
    <scope>NUCLEOTIDE SEQUENCE [LARGE SCALE GENOMIC DNA]</scope>
    <source>
        <tissue evidence="4">Whole sample</tissue>
    </source>
</reference>
<dbReference type="InterPro" id="IPR016186">
    <property type="entry name" value="C-type_lectin-like/link_sf"/>
</dbReference>
<reference evidence="2 3" key="2">
    <citation type="submission" date="2025-04" db="UniProtKB">
        <authorList>
            <consortium name="RefSeq"/>
        </authorList>
    </citation>
    <scope>IDENTIFICATION</scope>
    <source>
        <tissue evidence="2 3">Whole sample</tissue>
    </source>
</reference>
<dbReference type="SUPFAM" id="SSF56436">
    <property type="entry name" value="C-type lectin-like"/>
    <property type="match status" value="1"/>
</dbReference>
<gene>
    <name evidence="2" type="primary">LOC111110056</name>
    <name evidence="3" type="synonym">LOC111110068</name>
    <name evidence="4" type="synonym">LOC111120335</name>
</gene>
<dbReference type="GeneID" id="111110056"/>
<protein>
    <submittedName>
        <fullName evidence="2">Uncharacterized protein LOC111110056</fullName>
    </submittedName>
    <submittedName>
        <fullName evidence="3">Uncharacterized protein LOC111110068</fullName>
    </submittedName>
    <submittedName>
        <fullName evidence="4">Uncharacterized protein LOC111120335</fullName>
    </submittedName>
</protein>
<organism evidence="1 2">
    <name type="scientific">Crassostrea virginica</name>
    <name type="common">Eastern oyster</name>
    <dbReference type="NCBI Taxonomy" id="6565"/>
    <lineage>
        <taxon>Eukaryota</taxon>
        <taxon>Metazoa</taxon>
        <taxon>Spiralia</taxon>
        <taxon>Lophotrochozoa</taxon>
        <taxon>Mollusca</taxon>
        <taxon>Bivalvia</taxon>
        <taxon>Autobranchia</taxon>
        <taxon>Pteriomorphia</taxon>
        <taxon>Ostreida</taxon>
        <taxon>Ostreoidea</taxon>
        <taxon>Ostreidae</taxon>
        <taxon>Crassostrea</taxon>
    </lineage>
</organism>
<dbReference type="RefSeq" id="XP_022302101.1">
    <property type="nucleotide sequence ID" value="XM_022446393.1"/>
</dbReference>
<sequence>MDIGAGWDLVKIQSKAEDLVIKDMLKCEGDNGVGWFIGGIGRTGVWTYADGTRMTYNALGPMPLGDTMVSARAPFIHYAAIFRSDFAWHYLNPYDNANLGYICEAQKC</sequence>
<dbReference type="KEGG" id="cvn:111110056"/>
<evidence type="ECO:0000313" key="4">
    <source>
        <dbReference type="RefSeq" id="XP_022316769.1"/>
    </source>
</evidence>
<evidence type="ECO:0000313" key="2">
    <source>
        <dbReference type="RefSeq" id="XP_022302101.1"/>
    </source>
</evidence>
<dbReference type="AlphaFoldDB" id="A0A8B8BGI3"/>
<dbReference type="Proteomes" id="UP000694844">
    <property type="component" value="Chromosome 1"/>
</dbReference>
<evidence type="ECO:0000313" key="3">
    <source>
        <dbReference type="RefSeq" id="XP_022302111.1"/>
    </source>
</evidence>
<dbReference type="InterPro" id="IPR016187">
    <property type="entry name" value="CTDL_fold"/>
</dbReference>
<dbReference type="OrthoDB" id="6188760at2759"/>
<dbReference type="RefSeq" id="XP_022316769.1">
    <property type="nucleotide sequence ID" value="XM_022461061.1"/>
</dbReference>
<dbReference type="KEGG" id="cvn:111110068"/>
<dbReference type="Gene3D" id="3.10.100.10">
    <property type="entry name" value="Mannose-Binding Protein A, subunit A"/>
    <property type="match status" value="1"/>
</dbReference>
<dbReference type="RefSeq" id="XP_022302111.1">
    <property type="nucleotide sequence ID" value="XM_022446403.1"/>
</dbReference>
<evidence type="ECO:0000313" key="1">
    <source>
        <dbReference type="Proteomes" id="UP000694844"/>
    </source>
</evidence>
<accession>A0A8B8BGI3</accession>
<name>A0A8B8BGI3_CRAVI</name>
<dbReference type="KEGG" id="cvn:111120335"/>
<keyword evidence="1" id="KW-1185">Reference proteome</keyword>
<proteinExistence type="predicted"/>